<gene>
    <name evidence="10" type="ORF">H9871_00470</name>
</gene>
<evidence type="ECO:0000256" key="3">
    <source>
        <dbReference type="ARBA" id="ARBA00022676"/>
    </source>
</evidence>
<evidence type="ECO:0000256" key="6">
    <source>
        <dbReference type="ARBA" id="ARBA00022989"/>
    </source>
</evidence>
<feature type="transmembrane region" description="Helical" evidence="9">
    <location>
        <begin position="246"/>
        <end position="269"/>
    </location>
</feature>
<proteinExistence type="predicted"/>
<evidence type="ECO:0000256" key="4">
    <source>
        <dbReference type="ARBA" id="ARBA00022679"/>
    </source>
</evidence>
<dbReference type="PANTHER" id="PTHR33908:SF3">
    <property type="entry name" value="UNDECAPRENYL PHOSPHATE-ALPHA-4-AMINO-4-DEOXY-L-ARABINOSE ARABINOSYL TRANSFERASE"/>
    <property type="match status" value="1"/>
</dbReference>
<evidence type="ECO:0000256" key="7">
    <source>
        <dbReference type="ARBA" id="ARBA00023136"/>
    </source>
</evidence>
<dbReference type="PANTHER" id="PTHR33908">
    <property type="entry name" value="MANNOSYLTRANSFERASE YKCB-RELATED"/>
    <property type="match status" value="1"/>
</dbReference>
<comment type="caution">
    <text evidence="10">The sequence shown here is derived from an EMBL/GenBank/DDBJ whole genome shotgun (WGS) entry which is preliminary data.</text>
</comment>
<protein>
    <recommendedName>
        <fullName evidence="12">Glycosyltransferase RgtA/B/C/D-like domain-containing protein</fullName>
    </recommendedName>
</protein>
<feature type="transmembrane region" description="Helical" evidence="9">
    <location>
        <begin position="109"/>
        <end position="129"/>
    </location>
</feature>
<feature type="transmembrane region" description="Helical" evidence="9">
    <location>
        <begin position="357"/>
        <end position="374"/>
    </location>
</feature>
<keyword evidence="7 9" id="KW-0472">Membrane</keyword>
<dbReference type="GO" id="GO:0010041">
    <property type="term" value="P:response to iron(III) ion"/>
    <property type="evidence" value="ECO:0007669"/>
    <property type="project" value="TreeGrafter"/>
</dbReference>
<evidence type="ECO:0000256" key="1">
    <source>
        <dbReference type="ARBA" id="ARBA00004651"/>
    </source>
</evidence>
<accession>A0A9D1S2C0</accession>
<dbReference type="GO" id="GO:0016763">
    <property type="term" value="F:pentosyltransferase activity"/>
    <property type="evidence" value="ECO:0007669"/>
    <property type="project" value="TreeGrafter"/>
</dbReference>
<keyword evidence="3" id="KW-0328">Glycosyltransferase</keyword>
<evidence type="ECO:0000313" key="10">
    <source>
        <dbReference type="EMBL" id="HIW98597.1"/>
    </source>
</evidence>
<evidence type="ECO:0000256" key="5">
    <source>
        <dbReference type="ARBA" id="ARBA00022692"/>
    </source>
</evidence>
<evidence type="ECO:0000256" key="2">
    <source>
        <dbReference type="ARBA" id="ARBA00022475"/>
    </source>
</evidence>
<keyword evidence="4" id="KW-0808">Transferase</keyword>
<dbReference type="GO" id="GO:0009103">
    <property type="term" value="P:lipopolysaccharide biosynthetic process"/>
    <property type="evidence" value="ECO:0007669"/>
    <property type="project" value="UniProtKB-ARBA"/>
</dbReference>
<evidence type="ECO:0000256" key="8">
    <source>
        <dbReference type="SAM" id="MobiDB-lite"/>
    </source>
</evidence>
<dbReference type="EMBL" id="DXGD01000020">
    <property type="protein sequence ID" value="HIW98597.1"/>
    <property type="molecule type" value="Genomic_DNA"/>
</dbReference>
<comment type="subcellular location">
    <subcellularLocation>
        <location evidence="1">Cell membrane</location>
        <topology evidence="1">Multi-pass membrane protein</topology>
    </subcellularLocation>
</comment>
<evidence type="ECO:0000313" key="11">
    <source>
        <dbReference type="Proteomes" id="UP000824151"/>
    </source>
</evidence>
<dbReference type="AlphaFoldDB" id="A0A9D1S2C0"/>
<feature type="transmembrane region" description="Helical" evidence="9">
    <location>
        <begin position="201"/>
        <end position="234"/>
    </location>
</feature>
<reference evidence="10" key="2">
    <citation type="submission" date="2021-04" db="EMBL/GenBank/DDBJ databases">
        <authorList>
            <person name="Gilroy R."/>
        </authorList>
    </citation>
    <scope>NUCLEOTIDE SEQUENCE</scope>
    <source>
        <strain evidence="10">ChiHejej3B27-3195</strain>
    </source>
</reference>
<reference evidence="10" key="1">
    <citation type="journal article" date="2021" name="PeerJ">
        <title>Extensive microbial diversity within the chicken gut microbiome revealed by metagenomics and culture.</title>
        <authorList>
            <person name="Gilroy R."/>
            <person name="Ravi A."/>
            <person name="Getino M."/>
            <person name="Pursley I."/>
            <person name="Horton D.L."/>
            <person name="Alikhan N.F."/>
            <person name="Baker D."/>
            <person name="Gharbi K."/>
            <person name="Hall N."/>
            <person name="Watson M."/>
            <person name="Adriaenssens E.M."/>
            <person name="Foster-Nyarko E."/>
            <person name="Jarju S."/>
            <person name="Secka A."/>
            <person name="Antonio M."/>
            <person name="Oren A."/>
            <person name="Chaudhuri R.R."/>
            <person name="La Ragione R."/>
            <person name="Hildebrand F."/>
            <person name="Pallen M.J."/>
        </authorList>
    </citation>
    <scope>NUCLEOTIDE SEQUENCE</scope>
    <source>
        <strain evidence="10">ChiHejej3B27-3195</strain>
    </source>
</reference>
<organism evidence="10 11">
    <name type="scientific">Candidatus Nesterenkonia stercoripullorum</name>
    <dbReference type="NCBI Taxonomy" id="2838701"/>
    <lineage>
        <taxon>Bacteria</taxon>
        <taxon>Bacillati</taxon>
        <taxon>Actinomycetota</taxon>
        <taxon>Actinomycetes</taxon>
        <taxon>Micrococcales</taxon>
        <taxon>Micrococcaceae</taxon>
        <taxon>Nesterenkonia</taxon>
    </lineage>
</organism>
<keyword evidence="2" id="KW-1003">Cell membrane</keyword>
<feature type="transmembrane region" description="Helical" evidence="9">
    <location>
        <begin position="300"/>
        <end position="318"/>
    </location>
</feature>
<sequence>MPFTQAPARPDSTAPDTPGARSSTTGTGLTAALARHQRLDAVVVGLVAALIGGAFLWVPSIWYDEAATVVAATRDWPGLWRTVQSVDAVHMGWYAAMHLWFDLIGYSPVTLRLPSVLCIGITSGLLVILARRFMPRRGAVAAGLLFAVLPRTTLVGTEGRTFALSALLAVALTLLLLTALDRSLQVNDSTRSRLPPATWWWAGYAALTIVSTTFFLYLALLVVAHAVTVLIVIAVRTPLTRTEIRAGVSFAVAATIGAIGTAPLALMAADQAGQVGWIDPPSIETVAHFLVTQWSPNNPGFAWLMWGLVALGVGASCLRREHRGTLAKLLPWLLVPSLALLALSFVGDPLWSPRYQTFSAPALALLMALGTTFIPSRRGVAVLLIVAAAVSAPSWSEQRQPTAKDGAAWDQVANVVSEERISSASSLEEGIIYGPVRRHAGATSRIISYTYPEAFTGMKDFTLQTHASETGGLWENQHDVENVLGEVDDLDVVWLVTSDRQDWRPKVTEMLDERGFALEQEWNLSRSNVLKFSR</sequence>
<keyword evidence="6 9" id="KW-1133">Transmembrane helix</keyword>
<feature type="region of interest" description="Disordered" evidence="8">
    <location>
        <begin position="1"/>
        <end position="26"/>
    </location>
</feature>
<evidence type="ECO:0008006" key="12">
    <source>
        <dbReference type="Google" id="ProtNLM"/>
    </source>
</evidence>
<dbReference type="GO" id="GO:0005886">
    <property type="term" value="C:plasma membrane"/>
    <property type="evidence" value="ECO:0007669"/>
    <property type="project" value="UniProtKB-SubCell"/>
</dbReference>
<evidence type="ECO:0000256" key="9">
    <source>
        <dbReference type="SAM" id="Phobius"/>
    </source>
</evidence>
<keyword evidence="5 9" id="KW-0812">Transmembrane</keyword>
<name>A0A9D1S2C0_9MICC</name>
<dbReference type="InterPro" id="IPR050297">
    <property type="entry name" value="LipidA_mod_glycosyltrf_83"/>
</dbReference>
<feature type="transmembrane region" description="Helical" evidence="9">
    <location>
        <begin position="39"/>
        <end position="58"/>
    </location>
</feature>
<dbReference type="Proteomes" id="UP000824151">
    <property type="component" value="Unassembled WGS sequence"/>
</dbReference>
<feature type="transmembrane region" description="Helical" evidence="9">
    <location>
        <begin position="330"/>
        <end position="351"/>
    </location>
</feature>
<feature type="transmembrane region" description="Helical" evidence="9">
    <location>
        <begin position="161"/>
        <end position="181"/>
    </location>
</feature>